<proteinExistence type="predicted"/>
<keyword evidence="2" id="KW-1185">Reference proteome</keyword>
<evidence type="ECO:0000313" key="2">
    <source>
        <dbReference type="Proteomes" id="UP001302602"/>
    </source>
</evidence>
<comment type="caution">
    <text evidence="1">The sequence shown here is derived from an EMBL/GenBank/DDBJ whole genome shotgun (WGS) entry which is preliminary data.</text>
</comment>
<accession>A0AAN6Z6P9</accession>
<sequence>MAFLKEDVVLIAEQPPLMATSRAHNKLIKAYERSIAKARICRLTPFAALRPRSTPVLSTKVFPRLLLAPEIYAARCEVINKLGRLDLAFITQLGFLADAMWRRHRQHVDFWRAFREVLLQQGTVFLHHVFVEIVNPESRSDDRNELFAQSWAELCGQQIRINLWNEGIDAADRWMFRIEVWEDEEGLEDMEEDAAHQILMSHLGFSPIFWLIRGWLDTG</sequence>
<gene>
    <name evidence="1" type="ORF">N657DRAFT_677841</name>
</gene>
<organism evidence="1 2">
    <name type="scientific">Parathielavia appendiculata</name>
    <dbReference type="NCBI Taxonomy" id="2587402"/>
    <lineage>
        <taxon>Eukaryota</taxon>
        <taxon>Fungi</taxon>
        <taxon>Dikarya</taxon>
        <taxon>Ascomycota</taxon>
        <taxon>Pezizomycotina</taxon>
        <taxon>Sordariomycetes</taxon>
        <taxon>Sordariomycetidae</taxon>
        <taxon>Sordariales</taxon>
        <taxon>Chaetomiaceae</taxon>
        <taxon>Parathielavia</taxon>
    </lineage>
</organism>
<dbReference type="GeneID" id="87832787"/>
<dbReference type="RefSeq" id="XP_062650947.1">
    <property type="nucleotide sequence ID" value="XM_062796019.1"/>
</dbReference>
<protein>
    <submittedName>
        <fullName evidence="1">Uncharacterized protein</fullName>
    </submittedName>
</protein>
<dbReference type="Proteomes" id="UP001302602">
    <property type="component" value="Unassembled WGS sequence"/>
</dbReference>
<evidence type="ECO:0000313" key="1">
    <source>
        <dbReference type="EMBL" id="KAK4127176.1"/>
    </source>
</evidence>
<dbReference type="EMBL" id="MU853224">
    <property type="protein sequence ID" value="KAK4127176.1"/>
    <property type="molecule type" value="Genomic_DNA"/>
</dbReference>
<reference evidence="1" key="2">
    <citation type="submission" date="2023-05" db="EMBL/GenBank/DDBJ databases">
        <authorList>
            <consortium name="Lawrence Berkeley National Laboratory"/>
            <person name="Steindorff A."/>
            <person name="Hensen N."/>
            <person name="Bonometti L."/>
            <person name="Westerberg I."/>
            <person name="Brannstrom I.O."/>
            <person name="Guillou S."/>
            <person name="Cros-Aarteil S."/>
            <person name="Calhoun S."/>
            <person name="Haridas S."/>
            <person name="Kuo A."/>
            <person name="Mondo S."/>
            <person name="Pangilinan J."/>
            <person name="Riley R."/>
            <person name="Labutti K."/>
            <person name="Andreopoulos B."/>
            <person name="Lipzen A."/>
            <person name="Chen C."/>
            <person name="Yanf M."/>
            <person name="Daum C."/>
            <person name="Ng V."/>
            <person name="Clum A."/>
            <person name="Ohm R."/>
            <person name="Martin F."/>
            <person name="Silar P."/>
            <person name="Natvig D."/>
            <person name="Lalanne C."/>
            <person name="Gautier V."/>
            <person name="Ament-Velasquez S.L."/>
            <person name="Kruys A."/>
            <person name="Hutchinson M.I."/>
            <person name="Powell A.J."/>
            <person name="Barry K."/>
            <person name="Miller A.N."/>
            <person name="Grigoriev I.V."/>
            <person name="Debuchy R."/>
            <person name="Gladieux P."/>
            <person name="Thoren M.H."/>
            <person name="Johannesson H."/>
        </authorList>
    </citation>
    <scope>NUCLEOTIDE SEQUENCE</scope>
    <source>
        <strain evidence="1">CBS 731.68</strain>
    </source>
</reference>
<dbReference type="AlphaFoldDB" id="A0AAN6Z6P9"/>
<name>A0AAN6Z6P9_9PEZI</name>
<reference evidence="1" key="1">
    <citation type="journal article" date="2023" name="Mol. Phylogenet. Evol.">
        <title>Genome-scale phylogeny and comparative genomics of the fungal order Sordariales.</title>
        <authorList>
            <person name="Hensen N."/>
            <person name="Bonometti L."/>
            <person name="Westerberg I."/>
            <person name="Brannstrom I.O."/>
            <person name="Guillou S."/>
            <person name="Cros-Aarteil S."/>
            <person name="Calhoun S."/>
            <person name="Haridas S."/>
            <person name="Kuo A."/>
            <person name="Mondo S."/>
            <person name="Pangilinan J."/>
            <person name="Riley R."/>
            <person name="LaButti K."/>
            <person name="Andreopoulos B."/>
            <person name="Lipzen A."/>
            <person name="Chen C."/>
            <person name="Yan M."/>
            <person name="Daum C."/>
            <person name="Ng V."/>
            <person name="Clum A."/>
            <person name="Steindorff A."/>
            <person name="Ohm R.A."/>
            <person name="Martin F."/>
            <person name="Silar P."/>
            <person name="Natvig D.O."/>
            <person name="Lalanne C."/>
            <person name="Gautier V."/>
            <person name="Ament-Velasquez S.L."/>
            <person name="Kruys A."/>
            <person name="Hutchinson M.I."/>
            <person name="Powell A.J."/>
            <person name="Barry K."/>
            <person name="Miller A.N."/>
            <person name="Grigoriev I.V."/>
            <person name="Debuchy R."/>
            <person name="Gladieux P."/>
            <person name="Hiltunen Thoren M."/>
            <person name="Johannesson H."/>
        </authorList>
    </citation>
    <scope>NUCLEOTIDE SEQUENCE</scope>
    <source>
        <strain evidence="1">CBS 731.68</strain>
    </source>
</reference>